<keyword evidence="2" id="KW-1185">Reference proteome</keyword>
<dbReference type="Pfam" id="PF04437">
    <property type="entry name" value="RINT1_TIP1"/>
    <property type="match status" value="1"/>
</dbReference>
<dbReference type="Gene3D" id="1.20.58.1420">
    <property type="entry name" value="Dsl1p vesicle tethering complex, Tip20p subunit, domain B"/>
    <property type="match status" value="1"/>
</dbReference>
<dbReference type="PANTHER" id="PTHR13520">
    <property type="entry name" value="RAD50-INTERACTING PROTEIN 1 RINT-1"/>
    <property type="match status" value="1"/>
</dbReference>
<accession>A0A1X6NGP2</accession>
<dbReference type="GeneID" id="36323157"/>
<dbReference type="PROSITE" id="PS51386">
    <property type="entry name" value="RINT1_TIP20"/>
    <property type="match status" value="1"/>
</dbReference>
<proteinExistence type="predicted"/>
<gene>
    <name evidence="1" type="ORF">POSPLADRAFT_1042997</name>
</gene>
<evidence type="ECO:0000313" key="1">
    <source>
        <dbReference type="EMBL" id="OSX67805.1"/>
    </source>
</evidence>
<dbReference type="RefSeq" id="XP_024344599.1">
    <property type="nucleotide sequence ID" value="XM_024478207.1"/>
</dbReference>
<organism evidence="1 2">
    <name type="scientific">Postia placenta MAD-698-R-SB12</name>
    <dbReference type="NCBI Taxonomy" id="670580"/>
    <lineage>
        <taxon>Eukaryota</taxon>
        <taxon>Fungi</taxon>
        <taxon>Dikarya</taxon>
        <taxon>Basidiomycota</taxon>
        <taxon>Agaricomycotina</taxon>
        <taxon>Agaricomycetes</taxon>
        <taxon>Polyporales</taxon>
        <taxon>Adustoporiaceae</taxon>
        <taxon>Rhodonia</taxon>
    </lineage>
</organism>
<sequence>MASAQIQVLLEEPKQADSEKRTLEFLNARYRSLQDFADQAELAHPRPCSHSDVAAQLAQSRQALDVLVAQTREDAAAHLHTAQELSLLRHSLSDELAYFSEQLLSSLAVSDGKVTLLEDLEALHRNVKELESVKSYVQVIQHALKLSEYETLQRFVAAVRNACVKVEDVAGQQQLHILHFLEHIRDKTWQDIKAVLAATLLAAAEKLHWPTPVDYLAASPADRVAFESAFLNLLKMQTIGKKLHAGVKGKGVEKEGLYPVQALVQPVSLRFKYHFEGTRQTNRLDKPEWYFTHILNVSHEHRRFMEGVVQALLSGTEYKQMNAWREFTLLLLPLLERKLKRTVPSLLSHPPVLAHTIYESLAFDSALREDNFDINGTSAERDAADGESKPNGWEGISDVILGRKEWFETWLEGEREFAIDQYMNIISAPDAWLIANDYGADEDDVVSDPELKPTNSARRVKALVEQVTDRYSPLPQFAHRTRFLISVQLPILESYHARISSSLDAFETLSSSFMRAVPGALGAVTDSAGRSADPKHMTSGVEGVQRLVKALVSAKFIAAACEAWGEELFFLELWAEINRRASLRSRAQAAAALPDPKGGEDAPEGTIFEELVTQYGTLAERAEDMTVQSVCSEIEAGLRAHFSGSSSTRDDISLAASLLGPVALLSSQLTFLQSSLPRAMVTTLYRRMATRLSAHILSRQFQYRGRGRLSPQDGKAILAETELWVETCQVALAGSERPRVEAPWRRLLQASRLVGVDGNKWQRVVDSTFGVTEDSDWEAVMLDTVGCAELDRDEVGQILRTRWDCDR</sequence>
<dbReference type="STRING" id="670580.A0A1X6NGP2"/>
<evidence type="ECO:0008006" key="3">
    <source>
        <dbReference type="Google" id="ProtNLM"/>
    </source>
</evidence>
<dbReference type="GO" id="GO:0070939">
    <property type="term" value="C:Dsl1/NZR complex"/>
    <property type="evidence" value="ECO:0007669"/>
    <property type="project" value="InterPro"/>
</dbReference>
<dbReference type="GO" id="GO:0006888">
    <property type="term" value="P:endoplasmic reticulum to Golgi vesicle-mediated transport"/>
    <property type="evidence" value="ECO:0007669"/>
    <property type="project" value="InterPro"/>
</dbReference>
<dbReference type="OrthoDB" id="407410at2759"/>
<dbReference type="EMBL" id="KZ110591">
    <property type="protein sequence ID" value="OSX67805.1"/>
    <property type="molecule type" value="Genomic_DNA"/>
</dbReference>
<name>A0A1X6NGP2_9APHY</name>
<dbReference type="AlphaFoldDB" id="A0A1X6NGP2"/>
<dbReference type="GO" id="GO:0006890">
    <property type="term" value="P:retrograde vesicle-mediated transport, Golgi to endoplasmic reticulum"/>
    <property type="evidence" value="ECO:0007669"/>
    <property type="project" value="InterPro"/>
</dbReference>
<dbReference type="PANTHER" id="PTHR13520:SF0">
    <property type="entry name" value="RAD50-INTERACTING PROTEIN 1"/>
    <property type="match status" value="1"/>
</dbReference>
<dbReference type="GO" id="GO:0060628">
    <property type="term" value="P:regulation of ER to Golgi vesicle-mediated transport"/>
    <property type="evidence" value="ECO:0007669"/>
    <property type="project" value="TreeGrafter"/>
</dbReference>
<protein>
    <recommendedName>
        <fullName evidence="3">RINT-1 family protein</fullName>
    </recommendedName>
</protein>
<evidence type="ECO:0000313" key="2">
    <source>
        <dbReference type="Proteomes" id="UP000194127"/>
    </source>
</evidence>
<dbReference type="Proteomes" id="UP000194127">
    <property type="component" value="Unassembled WGS sequence"/>
</dbReference>
<dbReference type="InterPro" id="IPR007528">
    <property type="entry name" value="RINT1_Tip20"/>
</dbReference>
<reference evidence="1 2" key="1">
    <citation type="submission" date="2017-04" db="EMBL/GenBank/DDBJ databases">
        <title>Genome Sequence of the Model Brown-Rot Fungus Postia placenta SB12.</title>
        <authorList>
            <consortium name="DOE Joint Genome Institute"/>
            <person name="Gaskell J."/>
            <person name="Kersten P."/>
            <person name="Larrondo L.F."/>
            <person name="Canessa P."/>
            <person name="Martinez D."/>
            <person name="Hibbett D."/>
            <person name="Schmoll M."/>
            <person name="Kubicek C.P."/>
            <person name="Martinez A.T."/>
            <person name="Yadav J."/>
            <person name="Master E."/>
            <person name="Magnuson J.K."/>
            <person name="James T."/>
            <person name="Yaver D."/>
            <person name="Berka R."/>
            <person name="Labutti K."/>
            <person name="Lipzen A."/>
            <person name="Aerts A."/>
            <person name="Barry K."/>
            <person name="Henrissat B."/>
            <person name="Blanchette R."/>
            <person name="Grigoriev I."/>
            <person name="Cullen D."/>
        </authorList>
    </citation>
    <scope>NUCLEOTIDE SEQUENCE [LARGE SCALE GENOMIC DNA]</scope>
    <source>
        <strain evidence="1 2">MAD-698-R-SB12</strain>
    </source>
</reference>
<dbReference type="InterPro" id="IPR042042">
    <property type="entry name" value="Tip20p_domB"/>
</dbReference>